<feature type="region of interest" description="Disordered" evidence="2">
    <location>
        <begin position="206"/>
        <end position="273"/>
    </location>
</feature>
<protein>
    <submittedName>
        <fullName evidence="5">Uncharacterized protein</fullName>
    </submittedName>
</protein>
<evidence type="ECO:0000313" key="6">
    <source>
        <dbReference type="Proteomes" id="UP001634394"/>
    </source>
</evidence>
<evidence type="ECO:0000313" key="5">
    <source>
        <dbReference type="EMBL" id="KAL3864068.1"/>
    </source>
</evidence>
<keyword evidence="6" id="KW-1185">Reference proteome</keyword>
<dbReference type="Gene3D" id="4.10.1000.10">
    <property type="entry name" value="Zinc finger, CCCH-type"/>
    <property type="match status" value="1"/>
</dbReference>
<evidence type="ECO:0000256" key="1">
    <source>
        <dbReference type="PROSITE-ProRule" id="PRU00723"/>
    </source>
</evidence>
<feature type="compositionally biased region" description="Basic and acidic residues" evidence="2">
    <location>
        <begin position="228"/>
        <end position="244"/>
    </location>
</feature>
<keyword evidence="1" id="KW-0479">Metal-binding</keyword>
<keyword evidence="1" id="KW-0862">Zinc</keyword>
<accession>A0ABD3VTX0</accession>
<feature type="region of interest" description="Disordered" evidence="2">
    <location>
        <begin position="1306"/>
        <end position="1336"/>
    </location>
</feature>
<name>A0ABD3VTX0_SINWO</name>
<dbReference type="EMBL" id="JBJQND010000010">
    <property type="protein sequence ID" value="KAL3864068.1"/>
    <property type="molecule type" value="Genomic_DNA"/>
</dbReference>
<reference evidence="5 6" key="1">
    <citation type="submission" date="2024-11" db="EMBL/GenBank/DDBJ databases">
        <title>Chromosome-level genome assembly of the freshwater bivalve Anodonta woodiana.</title>
        <authorList>
            <person name="Chen X."/>
        </authorList>
    </citation>
    <scope>NUCLEOTIDE SEQUENCE [LARGE SCALE GENOMIC DNA]</scope>
    <source>
        <strain evidence="5">MN2024</strain>
        <tissue evidence="5">Gills</tissue>
    </source>
</reference>
<feature type="region of interest" description="Disordered" evidence="2">
    <location>
        <begin position="526"/>
        <end position="556"/>
    </location>
</feature>
<keyword evidence="1" id="KW-0863">Zinc-finger</keyword>
<dbReference type="GO" id="GO:0008270">
    <property type="term" value="F:zinc ion binding"/>
    <property type="evidence" value="ECO:0007669"/>
    <property type="project" value="UniProtKB-KW"/>
</dbReference>
<proteinExistence type="predicted"/>
<sequence>MKYPEYRLSMEAALPSSVQSWFGHELELLGIDSIIYSRYVINLLQQDSAEIDLENSEADVHFFEKKVDLKQPRSKKSEKKRVSISEEDKKKQAAVQCLVSVADETSGIENLVDELCSRLRDCQQVLCSPMVPYADQSQQSSVCSSDHFSSDDSGSEHQDPAERYYAAFPALHGQDKCTEPSLAIPKETIWKKNPLVKSTVLSADEDVEENQTKENQHCISSSDMGNISKDKTDYESNKGNKLNDKFSSTPNHRSKSSGRSSKKDADGSGKSRRFRSWPVSYAENDVRYLEKSKKKIARSDEELCTKVESLLKGILLPIPDKRYKELEDVDEEQSSKVQVRKSYESLVSADKQRANSISPELQENTDWYTEPMEIFNQPVGSTCKQPLYKRNSYPCLSPCGDDIKIQSDKSSPTWFDCETCVDDEGDEVNLIDGNLLIPAWLTSELEMPLHDDDAFRPIEELVEKLETDEPRMLTLGWNTTKVDPNLWQVPTSGLMEKDNEDCFDVPRLNMSSRKPSEEDEVFFIPKPTGCNETTTEGKTSLASKLRQKSDSASPTNSLSLVDWQYLSRFLDVQGFSAYDACFDSSLWTCAEDYPVEPGPVPCWQSRVLFNEFLNSFNSEEEANIWGWSWDQRIQQLGDWENFSQLWNVNNQLKAKTSPWSSTLQPILGLWFESSLAKEIQQQNSELGKNTLIPKISVDLDLDENFDDRVFERENAKVLFERSTSLGNVSFWDTAEQSQFISNPKLSQSFELVPSEHSAFDDVPRKLPHVHSEPNLVLYRQVFADAQIDSGGKQTKSPQEHLYFSPKTHFRPITPAYAPELTTIQPKEPAHLSHDLFGGYFASKTPYQQYHSRGDGTEEDGDSFIPKFKLRNSSKYIQTVDSLQSSDTANTLCEDTESSEIDCKTPEAITLETVAERLLDKDVTADIMGKNEKDKHSANIDSAYETDYGIPILDQEHSFEEKNEQFWKENVSDSNYGSNSVAGNLQCICQENENSDGNVDIKNAEEESYGGLHWSVQEIWGADYDPQQFGFDGQMDEKYHNIWSTGQDSLIPDISCLSLQEEQREPCLPFGEYPVLENLDYPFDSGVHIHDEHLDLGVHSQDEHFDVGQVEFSEEIPNCTEESPVTQLTEWTEAKFVDTGQLLKTINTSLNGSFNDYVSVKLVYKDRRSSQDAGDKSCGDGTLVPMPGEALYSSELEKEWLNRDDQYKHLKKSRLQRKPCSYFLEGICRRSDCKFAHDIANITCRFWEDGECFKGPLCPFLHGYPSDSDPVSEEGDLDKFELCLEEFPEIQKSHAEKSAVLEKKLRPARSLSSKKEGCRKQYRWKSSSRQLKSESKT</sequence>
<feature type="compositionally biased region" description="Polar residues" evidence="2">
    <location>
        <begin position="530"/>
        <end position="542"/>
    </location>
</feature>
<evidence type="ECO:0000259" key="3">
    <source>
        <dbReference type="PROSITE" id="PS50006"/>
    </source>
</evidence>
<dbReference type="Pfam" id="PF15376">
    <property type="entry name" value="DUF4603"/>
    <property type="match status" value="1"/>
</dbReference>
<dbReference type="PANTHER" id="PTHR17611:SF3">
    <property type="entry name" value="DNA SEGMENT, CHR 5, ERATO DOI 579, EXPRESSED"/>
    <property type="match status" value="1"/>
</dbReference>
<feature type="zinc finger region" description="C3H1-type" evidence="1">
    <location>
        <begin position="1213"/>
        <end position="1239"/>
    </location>
</feature>
<dbReference type="PROSITE" id="PS50103">
    <property type="entry name" value="ZF_C3H1"/>
    <property type="match status" value="2"/>
</dbReference>
<feature type="zinc finger region" description="C3H1-type" evidence="1">
    <location>
        <begin position="1242"/>
        <end position="1264"/>
    </location>
</feature>
<gene>
    <name evidence="5" type="ORF">ACJMK2_005774</name>
</gene>
<dbReference type="PROSITE" id="PS50006">
    <property type="entry name" value="FHA_DOMAIN"/>
    <property type="match status" value="1"/>
</dbReference>
<feature type="domain" description="C3H1-type" evidence="4">
    <location>
        <begin position="1242"/>
        <end position="1264"/>
    </location>
</feature>
<dbReference type="InterPro" id="IPR000253">
    <property type="entry name" value="FHA_dom"/>
</dbReference>
<feature type="domain" description="C3H1-type" evidence="4">
    <location>
        <begin position="1213"/>
        <end position="1239"/>
    </location>
</feature>
<feature type="domain" description="FHA" evidence="3">
    <location>
        <begin position="684"/>
        <end position="745"/>
    </location>
</feature>
<evidence type="ECO:0000259" key="4">
    <source>
        <dbReference type="PROSITE" id="PS50103"/>
    </source>
</evidence>
<evidence type="ECO:0000256" key="2">
    <source>
        <dbReference type="SAM" id="MobiDB-lite"/>
    </source>
</evidence>
<dbReference type="PANTHER" id="PTHR17611">
    <property type="entry name" value="DNA SEGMENT, CHR 5, ERATO DOI 579, EXPRESSED"/>
    <property type="match status" value="1"/>
</dbReference>
<dbReference type="InterPro" id="IPR027871">
    <property type="entry name" value="DUF4603"/>
</dbReference>
<organism evidence="5 6">
    <name type="scientific">Sinanodonta woodiana</name>
    <name type="common">Chinese pond mussel</name>
    <name type="synonym">Anodonta woodiana</name>
    <dbReference type="NCBI Taxonomy" id="1069815"/>
    <lineage>
        <taxon>Eukaryota</taxon>
        <taxon>Metazoa</taxon>
        <taxon>Spiralia</taxon>
        <taxon>Lophotrochozoa</taxon>
        <taxon>Mollusca</taxon>
        <taxon>Bivalvia</taxon>
        <taxon>Autobranchia</taxon>
        <taxon>Heteroconchia</taxon>
        <taxon>Palaeoheterodonta</taxon>
        <taxon>Unionida</taxon>
        <taxon>Unionoidea</taxon>
        <taxon>Unionidae</taxon>
        <taxon>Unioninae</taxon>
        <taxon>Sinanodonta</taxon>
    </lineage>
</organism>
<dbReference type="Pfam" id="PF14608">
    <property type="entry name" value="zf-CCCH_2"/>
    <property type="match status" value="1"/>
</dbReference>
<dbReference type="Proteomes" id="UP001634394">
    <property type="component" value="Unassembled WGS sequence"/>
</dbReference>
<dbReference type="InterPro" id="IPR000571">
    <property type="entry name" value="Znf_CCCH"/>
</dbReference>
<dbReference type="Pfam" id="PF00642">
    <property type="entry name" value="zf-CCCH"/>
    <property type="match status" value="1"/>
</dbReference>
<dbReference type="SMART" id="SM00356">
    <property type="entry name" value="ZnF_C3H1"/>
    <property type="match status" value="2"/>
</dbReference>
<comment type="caution">
    <text evidence="5">The sequence shown here is derived from an EMBL/GenBank/DDBJ whole genome shotgun (WGS) entry which is preliminary data.</text>
</comment>